<organism evidence="2 3">
    <name type="scientific">Planotetraspora mira</name>
    <dbReference type="NCBI Taxonomy" id="58121"/>
    <lineage>
        <taxon>Bacteria</taxon>
        <taxon>Bacillati</taxon>
        <taxon>Actinomycetota</taxon>
        <taxon>Actinomycetes</taxon>
        <taxon>Streptosporangiales</taxon>
        <taxon>Streptosporangiaceae</taxon>
        <taxon>Planotetraspora</taxon>
    </lineage>
</organism>
<proteinExistence type="predicted"/>
<dbReference type="EMBL" id="BOOO01000013">
    <property type="protein sequence ID" value="GII28879.1"/>
    <property type="molecule type" value="Genomic_DNA"/>
</dbReference>
<evidence type="ECO:0000313" key="3">
    <source>
        <dbReference type="Proteomes" id="UP000650628"/>
    </source>
</evidence>
<dbReference type="AlphaFoldDB" id="A0A8J3X6J7"/>
<reference evidence="2 3" key="1">
    <citation type="submission" date="2021-01" db="EMBL/GenBank/DDBJ databases">
        <title>Whole genome shotgun sequence of Planotetraspora mira NBRC 15435.</title>
        <authorList>
            <person name="Komaki H."/>
            <person name="Tamura T."/>
        </authorList>
    </citation>
    <scope>NUCLEOTIDE SEQUENCE [LARGE SCALE GENOMIC DNA]</scope>
    <source>
        <strain evidence="2 3">NBRC 15435</strain>
    </source>
</reference>
<comment type="caution">
    <text evidence="2">The sequence shown here is derived from an EMBL/GenBank/DDBJ whole genome shotgun (WGS) entry which is preliminary data.</text>
</comment>
<evidence type="ECO:0000256" key="1">
    <source>
        <dbReference type="SAM" id="MobiDB-lite"/>
    </source>
</evidence>
<protein>
    <submittedName>
        <fullName evidence="2">Uncharacterized protein</fullName>
    </submittedName>
</protein>
<sequence length="131" mass="14380">MPARDYCRSVFDLAGMTGTPAPKFDWNSRSRGAARCVRAARVARSLPLRRSAALFRFCSGAEREIPETVGKFWNMKSQLRRGFGGRPQVRETLGSESGPHAGSTDASRALRRPVGRGPFLAESPMLARQSV</sequence>
<gene>
    <name evidence="2" type="ORF">Pmi06nite_23210</name>
</gene>
<keyword evidence="3" id="KW-1185">Reference proteome</keyword>
<evidence type="ECO:0000313" key="2">
    <source>
        <dbReference type="EMBL" id="GII28879.1"/>
    </source>
</evidence>
<name>A0A8J3X6J7_9ACTN</name>
<feature type="region of interest" description="Disordered" evidence="1">
    <location>
        <begin position="83"/>
        <end position="131"/>
    </location>
</feature>
<accession>A0A8J3X6J7</accession>
<dbReference type="Proteomes" id="UP000650628">
    <property type="component" value="Unassembled WGS sequence"/>
</dbReference>